<keyword evidence="3" id="KW-1185">Reference proteome</keyword>
<sequence>MATSEALRAPHDKANPDAAFSISLVIRFPHSRSQKCSHAAQDSDVRLRLGDYAASMVKRAARPKPGNGTSHTRSRSRPRNHERVPGPSAATQSVSRAKSIAQWSGTWSAAEADRRHLSRPGQSTACPTAHEPGNHLPIACLRVYCRVVNR</sequence>
<name>A0A177CCQ7_9PLEO</name>
<dbReference type="OrthoDB" id="10671077at2759"/>
<dbReference type="EMBL" id="KV441553">
    <property type="protein sequence ID" value="OAG04961.1"/>
    <property type="molecule type" value="Genomic_DNA"/>
</dbReference>
<dbReference type="InParanoid" id="A0A177CCQ7"/>
<dbReference type="GeneID" id="28767720"/>
<protein>
    <submittedName>
        <fullName evidence="2">Uncharacterized protein</fullName>
    </submittedName>
</protein>
<proteinExistence type="predicted"/>
<reference evidence="2 3" key="1">
    <citation type="submission" date="2016-05" db="EMBL/GenBank/DDBJ databases">
        <title>Comparative analysis of secretome profiles of manganese(II)-oxidizing ascomycete fungi.</title>
        <authorList>
            <consortium name="DOE Joint Genome Institute"/>
            <person name="Zeiner C.A."/>
            <person name="Purvine S.O."/>
            <person name="Zink E.M."/>
            <person name="Wu S."/>
            <person name="Pasa-Tolic L."/>
            <person name="Chaput D.L."/>
            <person name="Haridas S."/>
            <person name="Grigoriev I.V."/>
            <person name="Santelli C.M."/>
            <person name="Hansel C.M."/>
        </authorList>
    </citation>
    <scope>NUCLEOTIDE SEQUENCE [LARGE SCALE GENOMIC DNA]</scope>
    <source>
        <strain evidence="2 3">AP3s5-JAC2a</strain>
    </source>
</reference>
<feature type="region of interest" description="Disordered" evidence="1">
    <location>
        <begin position="56"/>
        <end position="132"/>
    </location>
</feature>
<evidence type="ECO:0000313" key="3">
    <source>
        <dbReference type="Proteomes" id="UP000077069"/>
    </source>
</evidence>
<evidence type="ECO:0000256" key="1">
    <source>
        <dbReference type="SAM" id="MobiDB-lite"/>
    </source>
</evidence>
<gene>
    <name evidence="2" type="ORF">CC84DRAFT_1247466</name>
</gene>
<evidence type="ECO:0000313" key="2">
    <source>
        <dbReference type="EMBL" id="OAG04961.1"/>
    </source>
</evidence>
<feature type="compositionally biased region" description="Polar residues" evidence="1">
    <location>
        <begin position="89"/>
        <end position="107"/>
    </location>
</feature>
<dbReference type="RefSeq" id="XP_018035326.1">
    <property type="nucleotide sequence ID" value="XM_018184234.1"/>
</dbReference>
<organism evidence="2 3">
    <name type="scientific">Paraphaeosphaeria sporulosa</name>
    <dbReference type="NCBI Taxonomy" id="1460663"/>
    <lineage>
        <taxon>Eukaryota</taxon>
        <taxon>Fungi</taxon>
        <taxon>Dikarya</taxon>
        <taxon>Ascomycota</taxon>
        <taxon>Pezizomycotina</taxon>
        <taxon>Dothideomycetes</taxon>
        <taxon>Pleosporomycetidae</taxon>
        <taxon>Pleosporales</taxon>
        <taxon>Massarineae</taxon>
        <taxon>Didymosphaeriaceae</taxon>
        <taxon>Paraphaeosphaeria</taxon>
    </lineage>
</organism>
<accession>A0A177CCQ7</accession>
<dbReference type="AlphaFoldDB" id="A0A177CCQ7"/>
<dbReference type="Proteomes" id="UP000077069">
    <property type="component" value="Unassembled WGS sequence"/>
</dbReference>